<dbReference type="EMBL" id="KI675938">
    <property type="protein sequence ID" value="ETL27462.1"/>
    <property type="molecule type" value="Genomic_DNA"/>
</dbReference>
<accession>W2FTE6</accession>
<organism evidence="2">
    <name type="scientific">Phytophthora nicotianae</name>
    <name type="common">Potato buckeye rot agent</name>
    <name type="synonym">Phytophthora parasitica</name>
    <dbReference type="NCBI Taxonomy" id="4792"/>
    <lineage>
        <taxon>Eukaryota</taxon>
        <taxon>Sar</taxon>
        <taxon>Stramenopiles</taxon>
        <taxon>Oomycota</taxon>
        <taxon>Peronosporomycetes</taxon>
        <taxon>Peronosporales</taxon>
        <taxon>Peronosporaceae</taxon>
        <taxon>Phytophthora</taxon>
    </lineage>
</organism>
<reference evidence="3" key="2">
    <citation type="submission" date="2013-11" db="EMBL/GenBank/DDBJ databases">
        <title>The Genome Sequence of Phytophthora parasitica CJ05E6.</title>
        <authorList>
            <consortium name="The Broad Institute Genomics Platform"/>
            <person name="Russ C."/>
            <person name="Tyler B."/>
            <person name="Panabieres F."/>
            <person name="Shan W."/>
            <person name="Tripathy S."/>
            <person name="Grunwald N."/>
            <person name="Machado M."/>
            <person name="Johnson C.S."/>
            <person name="Arredondo F."/>
            <person name="Hong C."/>
            <person name="Coffey M."/>
            <person name="Young S.K."/>
            <person name="Zeng Q."/>
            <person name="Gargeya S."/>
            <person name="Fitzgerald M."/>
            <person name="Abouelleil A."/>
            <person name="Alvarado L."/>
            <person name="Chapman S.B."/>
            <person name="Gainer-Dewar J."/>
            <person name="Goldberg J."/>
            <person name="Griggs A."/>
            <person name="Gujja S."/>
            <person name="Hansen M."/>
            <person name="Howarth C."/>
            <person name="Imamovic A."/>
            <person name="Ireland A."/>
            <person name="Larimer J."/>
            <person name="McCowan C."/>
            <person name="Murphy C."/>
            <person name="Pearson M."/>
            <person name="Poon T.W."/>
            <person name="Priest M."/>
            <person name="Roberts A."/>
            <person name="Saif S."/>
            <person name="Shea T."/>
            <person name="Sykes S."/>
            <person name="Wortman J."/>
            <person name="Nusbaum C."/>
            <person name="Birren B."/>
        </authorList>
    </citation>
    <scope>NUCLEOTIDE SEQUENCE [LARGE SCALE GENOMIC DNA]</scope>
    <source>
        <strain evidence="3">CJ05E6</strain>
    </source>
</reference>
<dbReference type="AlphaFoldDB" id="W2FTE6"/>
<reference evidence="2" key="1">
    <citation type="submission" date="2013-11" db="EMBL/GenBank/DDBJ databases">
        <title>The Genome Sequence of Phytophthora parasitica CJ02B3.</title>
        <authorList>
            <consortium name="The Broad Institute Genomics Platform"/>
            <person name="Russ C."/>
            <person name="Tyler B."/>
            <person name="Panabieres F."/>
            <person name="Shan W."/>
            <person name="Tripathy S."/>
            <person name="Grunwald N."/>
            <person name="Machado M."/>
            <person name="Johnson C.S."/>
            <person name="Arredondo F."/>
            <person name="Hong C."/>
            <person name="Coffey M."/>
            <person name="Young S.K."/>
            <person name="Zeng Q."/>
            <person name="Gargeya S."/>
            <person name="Fitzgerald M."/>
            <person name="Abouelleil A."/>
            <person name="Alvarado L."/>
            <person name="Chapman S.B."/>
            <person name="Gainer-Dewar J."/>
            <person name="Goldberg J."/>
            <person name="Griggs A."/>
            <person name="Gujja S."/>
            <person name="Hansen M."/>
            <person name="Howarth C."/>
            <person name="Imamovic A."/>
            <person name="Ireland A."/>
            <person name="Larimer J."/>
            <person name="McCowan C."/>
            <person name="Murphy C."/>
            <person name="Pearson M."/>
            <person name="Poon T.W."/>
            <person name="Priest M."/>
            <person name="Roberts A."/>
            <person name="Saif S."/>
            <person name="Shea T."/>
            <person name="Sykes S."/>
            <person name="Wortman J."/>
            <person name="Nusbaum C."/>
            <person name="Birren B."/>
        </authorList>
    </citation>
    <scope>NUCLEOTIDE SEQUENCE [LARGE SCALE GENOMIC DNA]</scope>
    <source>
        <strain evidence="2">CJ02B3</strain>
    </source>
</reference>
<feature type="signal peptide" evidence="1">
    <location>
        <begin position="1"/>
        <end position="22"/>
    </location>
</feature>
<dbReference type="EMBL" id="KI689132">
    <property type="protein sequence ID" value="ETK74032.1"/>
    <property type="molecule type" value="Genomic_DNA"/>
</dbReference>
<dbReference type="Proteomes" id="UP000053236">
    <property type="component" value="Unassembled WGS sequence"/>
</dbReference>
<evidence type="ECO:0000313" key="3">
    <source>
        <dbReference type="EMBL" id="ETL27462.1"/>
    </source>
</evidence>
<sequence length="165" mass="18582">MRKDYFLAVVTLACCSSFFVCAKTTVSTDFNGNRNLRDSNAILFEKRDEDMSIADTEERGPTTELKAPSVFEKLKNMVRNKPSLVQDLEKNPQAMQMKTAASTKLTMRDVERIEAAVDKPGMSAEKKKWLLIGLAILILGEEARRQRSYCFVTTIEKIDSTTAAF</sequence>
<dbReference type="Proteomes" id="UP000053864">
    <property type="component" value="Unassembled WGS sequence"/>
</dbReference>
<evidence type="ECO:0000313" key="2">
    <source>
        <dbReference type="EMBL" id="ETK74032.1"/>
    </source>
</evidence>
<evidence type="ECO:0008006" key="4">
    <source>
        <dbReference type="Google" id="ProtNLM"/>
    </source>
</evidence>
<name>W2FTE6_PHYNI</name>
<gene>
    <name evidence="2" type="ORF">L915_19099</name>
    <name evidence="3" type="ORF">L916_18996</name>
</gene>
<proteinExistence type="predicted"/>
<keyword evidence="1" id="KW-0732">Signal</keyword>
<evidence type="ECO:0000256" key="1">
    <source>
        <dbReference type="SAM" id="SignalP"/>
    </source>
</evidence>
<feature type="chain" id="PRO_5007733023" description="RxLR effector protein" evidence="1">
    <location>
        <begin position="23"/>
        <end position="165"/>
    </location>
</feature>
<protein>
    <recommendedName>
        <fullName evidence="4">RxLR effector protein</fullName>
    </recommendedName>
</protein>